<evidence type="ECO:0000313" key="7">
    <source>
        <dbReference type="Proteomes" id="UP001152836"/>
    </source>
</evidence>
<keyword evidence="7" id="KW-1185">Reference proteome</keyword>
<comment type="similarity">
    <text evidence="1">Belongs to the CRISP family.</text>
</comment>
<accession>A0AAU9YVI6</accession>
<gene>
    <name evidence="6" type="primary">Glipr1l2</name>
    <name evidence="6" type="ORF">PHOROB_LOCUS2390</name>
</gene>
<organism evidence="6 7">
    <name type="scientific">Phodopus roborovskii</name>
    <name type="common">Roborovski's desert hamster</name>
    <name type="synonym">Cricetulus roborovskii</name>
    <dbReference type="NCBI Taxonomy" id="109678"/>
    <lineage>
        <taxon>Eukaryota</taxon>
        <taxon>Metazoa</taxon>
        <taxon>Chordata</taxon>
        <taxon>Craniata</taxon>
        <taxon>Vertebrata</taxon>
        <taxon>Euteleostomi</taxon>
        <taxon>Mammalia</taxon>
        <taxon>Eutheria</taxon>
        <taxon>Euarchontoglires</taxon>
        <taxon>Glires</taxon>
        <taxon>Rodentia</taxon>
        <taxon>Myomorpha</taxon>
        <taxon>Muroidea</taxon>
        <taxon>Cricetidae</taxon>
        <taxon>Cricetinae</taxon>
        <taxon>Phodopus</taxon>
    </lineage>
</organism>
<feature type="chain" id="PRO_5043807254" evidence="4">
    <location>
        <begin position="40"/>
        <end position="323"/>
    </location>
</feature>
<dbReference type="FunFam" id="3.40.33.10:FF:000017">
    <property type="entry name" value="GLIPR1 like 2"/>
    <property type="match status" value="1"/>
</dbReference>
<feature type="transmembrane region" description="Helical" evidence="3">
    <location>
        <begin position="255"/>
        <end position="275"/>
    </location>
</feature>
<reference evidence="6" key="1">
    <citation type="submission" date="2022-06" db="EMBL/GenBank/DDBJ databases">
        <authorList>
            <person name="Andreotti S."/>
            <person name="Wyler E."/>
        </authorList>
    </citation>
    <scope>NUCLEOTIDE SEQUENCE</scope>
</reference>
<dbReference type="Pfam" id="PF00188">
    <property type="entry name" value="CAP"/>
    <property type="match status" value="1"/>
</dbReference>
<dbReference type="InterPro" id="IPR014044">
    <property type="entry name" value="CAP_dom"/>
</dbReference>
<evidence type="ECO:0000256" key="3">
    <source>
        <dbReference type="SAM" id="Phobius"/>
    </source>
</evidence>
<evidence type="ECO:0000256" key="4">
    <source>
        <dbReference type="SAM" id="SignalP"/>
    </source>
</evidence>
<protein>
    <submittedName>
        <fullName evidence="6">Glipr1l2 protein</fullName>
    </submittedName>
</protein>
<feature type="domain" description="SCP" evidence="5">
    <location>
        <begin position="52"/>
        <end position="201"/>
    </location>
</feature>
<dbReference type="Proteomes" id="UP001152836">
    <property type="component" value="Unassembled WGS sequence"/>
</dbReference>
<evidence type="ECO:0000256" key="2">
    <source>
        <dbReference type="SAM" id="MobiDB-lite"/>
    </source>
</evidence>
<dbReference type="InterPro" id="IPR035940">
    <property type="entry name" value="CAP_sf"/>
</dbReference>
<proteinExistence type="inferred from homology"/>
<dbReference type="PRINTS" id="PR00838">
    <property type="entry name" value="V5ALLERGEN"/>
</dbReference>
<keyword evidence="3" id="KW-0472">Membrane</keyword>
<dbReference type="InterPro" id="IPR001283">
    <property type="entry name" value="CRISP-related"/>
</dbReference>
<evidence type="ECO:0000256" key="1">
    <source>
        <dbReference type="ARBA" id="ARBA00009923"/>
    </source>
</evidence>
<dbReference type="AlphaFoldDB" id="A0AAU9YVI6"/>
<sequence>MKACLPWPVVRGAQPHPRTLGRVLKLWLCELWLLLTGPGLNVNPLPHEEDVDFINEYVNLHNELRGSVFPQGSNLRFMTWDVALSRTARAWGKKCMNQHNIYLDKGHGSHPVFTDIGENMWIGPEHEFTASIAIRSWHEERKNYNFHNDTCFEEDCSHYIQLVWDSSYKVGCAVTPCSSVGNVKHAALFICNYAPGGTQMRRPYQAGAFCTRCRSDDKCTDLLCSNADRDQATYYQFWYPRWEVPRPLVCDPLCLFILFLRVACFLLSVIIVLIMQSQFPDISAERQMFSEGKVFSTEEEMRTEEEAEEKEETIEEGEKEDEG</sequence>
<dbReference type="SUPFAM" id="SSF55797">
    <property type="entry name" value="PR-1-like"/>
    <property type="match status" value="1"/>
</dbReference>
<comment type="caution">
    <text evidence="6">The sequence shown here is derived from an EMBL/GenBank/DDBJ whole genome shotgun (WGS) entry which is preliminary data.</text>
</comment>
<dbReference type="PANTHER" id="PTHR10334">
    <property type="entry name" value="CYSTEINE-RICH SECRETORY PROTEIN-RELATED"/>
    <property type="match status" value="1"/>
</dbReference>
<feature type="compositionally biased region" description="Acidic residues" evidence="2">
    <location>
        <begin position="297"/>
        <end position="323"/>
    </location>
</feature>
<feature type="region of interest" description="Disordered" evidence="2">
    <location>
        <begin position="295"/>
        <end position="323"/>
    </location>
</feature>
<dbReference type="Gene3D" id="3.40.33.10">
    <property type="entry name" value="CAP"/>
    <property type="match status" value="1"/>
</dbReference>
<dbReference type="InterPro" id="IPR002413">
    <property type="entry name" value="V5_allergen-like"/>
</dbReference>
<feature type="signal peptide" evidence="4">
    <location>
        <begin position="1"/>
        <end position="39"/>
    </location>
</feature>
<evidence type="ECO:0000259" key="5">
    <source>
        <dbReference type="SMART" id="SM00198"/>
    </source>
</evidence>
<dbReference type="EMBL" id="CALSGD010000473">
    <property type="protein sequence ID" value="CAH6778680.1"/>
    <property type="molecule type" value="Genomic_DNA"/>
</dbReference>
<dbReference type="SMART" id="SM00198">
    <property type="entry name" value="SCP"/>
    <property type="match status" value="1"/>
</dbReference>
<evidence type="ECO:0000313" key="6">
    <source>
        <dbReference type="EMBL" id="CAH6778680.1"/>
    </source>
</evidence>
<keyword evidence="4" id="KW-0732">Signal</keyword>
<name>A0AAU9YVI6_PHORO</name>
<keyword evidence="3" id="KW-0812">Transmembrane</keyword>
<keyword evidence="3" id="KW-1133">Transmembrane helix</keyword>
<dbReference type="PRINTS" id="PR00837">
    <property type="entry name" value="V5TPXLIKE"/>
</dbReference>